<evidence type="ECO:0000256" key="1">
    <source>
        <dbReference type="SAM" id="MobiDB-lite"/>
    </source>
</evidence>
<dbReference type="Proteomes" id="UP000799118">
    <property type="component" value="Unassembled WGS sequence"/>
</dbReference>
<keyword evidence="3" id="KW-1185">Reference proteome</keyword>
<sequence>ESRVINAAIQQPQDHDRQQFAVALSNTITKAMHTMHTSSERGRTAVPPRTNATGL</sequence>
<evidence type="ECO:0000313" key="3">
    <source>
        <dbReference type="Proteomes" id="UP000799118"/>
    </source>
</evidence>
<organism evidence="2 3">
    <name type="scientific">Gymnopus androsaceus JB14</name>
    <dbReference type="NCBI Taxonomy" id="1447944"/>
    <lineage>
        <taxon>Eukaryota</taxon>
        <taxon>Fungi</taxon>
        <taxon>Dikarya</taxon>
        <taxon>Basidiomycota</taxon>
        <taxon>Agaricomycotina</taxon>
        <taxon>Agaricomycetes</taxon>
        <taxon>Agaricomycetidae</taxon>
        <taxon>Agaricales</taxon>
        <taxon>Marasmiineae</taxon>
        <taxon>Omphalotaceae</taxon>
        <taxon>Gymnopus</taxon>
    </lineage>
</organism>
<reference evidence="2" key="1">
    <citation type="journal article" date="2019" name="Environ. Microbiol.">
        <title>Fungal ecological strategies reflected in gene transcription - a case study of two litter decomposers.</title>
        <authorList>
            <person name="Barbi F."/>
            <person name="Kohler A."/>
            <person name="Barry K."/>
            <person name="Baskaran P."/>
            <person name="Daum C."/>
            <person name="Fauchery L."/>
            <person name="Ihrmark K."/>
            <person name="Kuo A."/>
            <person name="LaButti K."/>
            <person name="Lipzen A."/>
            <person name="Morin E."/>
            <person name="Grigoriev I.V."/>
            <person name="Henrissat B."/>
            <person name="Lindahl B."/>
            <person name="Martin F."/>
        </authorList>
    </citation>
    <scope>NUCLEOTIDE SEQUENCE</scope>
    <source>
        <strain evidence="2">JB14</strain>
    </source>
</reference>
<proteinExistence type="predicted"/>
<feature type="region of interest" description="Disordered" evidence="1">
    <location>
        <begin position="34"/>
        <end position="55"/>
    </location>
</feature>
<gene>
    <name evidence="2" type="ORF">BT96DRAFT_751658</name>
</gene>
<name>A0A6A4GAE5_9AGAR</name>
<dbReference type="OrthoDB" id="10259639at2759"/>
<dbReference type="EMBL" id="ML771547">
    <property type="protein sequence ID" value="KAE9382435.1"/>
    <property type="molecule type" value="Genomic_DNA"/>
</dbReference>
<feature type="non-terminal residue" evidence="2">
    <location>
        <position position="55"/>
    </location>
</feature>
<dbReference type="AlphaFoldDB" id="A0A6A4GAE5"/>
<accession>A0A6A4GAE5</accession>
<evidence type="ECO:0000313" key="2">
    <source>
        <dbReference type="EMBL" id="KAE9382435.1"/>
    </source>
</evidence>
<protein>
    <submittedName>
        <fullName evidence="2">Uncharacterized protein</fullName>
    </submittedName>
</protein>
<feature type="non-terminal residue" evidence="2">
    <location>
        <position position="1"/>
    </location>
</feature>